<accession>A0A4R5WHG4</accession>
<name>A0A4R5WHG4_MYCMU</name>
<gene>
    <name evidence="1" type="ORF">EUA03_10235</name>
</gene>
<dbReference type="AlphaFoldDB" id="A0A4R5WHG4"/>
<dbReference type="EMBL" id="SDLO01000007">
    <property type="protein sequence ID" value="TDK89953.1"/>
    <property type="molecule type" value="Genomic_DNA"/>
</dbReference>
<evidence type="ECO:0000313" key="2">
    <source>
        <dbReference type="Proteomes" id="UP000294929"/>
    </source>
</evidence>
<dbReference type="Proteomes" id="UP000294929">
    <property type="component" value="Unassembled WGS sequence"/>
</dbReference>
<sequence>MTDTWAVFEPPDQDQVARYADDLVRRSSLVRRDGWDEYRHVWSCGEVIGTALILDDDAEIQLCGETTNSALERWAFDLWGVTGGQSDADAGLQRTRAWFDSIRTAR</sequence>
<protein>
    <submittedName>
        <fullName evidence="1">Uncharacterized protein</fullName>
    </submittedName>
</protein>
<reference evidence="1 2" key="1">
    <citation type="submission" date="2019-01" db="EMBL/GenBank/DDBJ databases">
        <title>High-quality-draft genome sequences of five non-tuberculosis mycobacteriaceae isolated from a nosocomial environment.</title>
        <authorList>
            <person name="Tiago I."/>
            <person name="Alarico S."/>
            <person name="Pereira S.G."/>
            <person name="Coelho C."/>
            <person name="Maranha A."/>
            <person name="Empadinhas N."/>
        </authorList>
    </citation>
    <scope>NUCLEOTIDE SEQUENCE [LARGE SCALE GENOMIC DNA]</scope>
    <source>
        <strain evidence="1 2">24AIII</strain>
    </source>
</reference>
<proteinExistence type="predicted"/>
<organism evidence="1 2">
    <name type="scientific">Mycolicibacterium mucogenicum</name>
    <name type="common">Mycobacterium mucogenicum</name>
    <dbReference type="NCBI Taxonomy" id="56689"/>
    <lineage>
        <taxon>Bacteria</taxon>
        <taxon>Bacillati</taxon>
        <taxon>Actinomycetota</taxon>
        <taxon>Actinomycetes</taxon>
        <taxon>Mycobacteriales</taxon>
        <taxon>Mycobacteriaceae</taxon>
        <taxon>Mycolicibacterium</taxon>
    </lineage>
</organism>
<comment type="caution">
    <text evidence="1">The sequence shown here is derived from an EMBL/GenBank/DDBJ whole genome shotgun (WGS) entry which is preliminary data.</text>
</comment>
<evidence type="ECO:0000313" key="1">
    <source>
        <dbReference type="EMBL" id="TDK89953.1"/>
    </source>
</evidence>
<dbReference type="RefSeq" id="WP_133426487.1">
    <property type="nucleotide sequence ID" value="NZ_SDLO01000007.1"/>
</dbReference>